<name>A0ACB8KJQ6_CITSI</name>
<protein>
    <submittedName>
        <fullName evidence="1">Retrovirus-related pol polyprotein from transposon RE1</fullName>
    </submittedName>
</protein>
<dbReference type="EMBL" id="CM039174">
    <property type="protein sequence ID" value="KAH9754600.1"/>
    <property type="molecule type" value="Genomic_DNA"/>
</dbReference>
<accession>A0ACB8KJQ6</accession>
<dbReference type="Proteomes" id="UP000829398">
    <property type="component" value="Chromosome 5"/>
</dbReference>
<evidence type="ECO:0000313" key="1">
    <source>
        <dbReference type="EMBL" id="KAH9754600.1"/>
    </source>
</evidence>
<comment type="caution">
    <text evidence="1">The sequence shown here is derived from an EMBL/GenBank/DDBJ whole genome shotgun (WGS) entry which is preliminary data.</text>
</comment>
<keyword evidence="2" id="KW-1185">Reference proteome</keyword>
<reference evidence="2" key="1">
    <citation type="journal article" date="2023" name="Hortic. Res.">
        <title>A chromosome-level phased genome enabling allele-level studies in sweet orange: a case study on citrus Huanglongbing tolerance.</title>
        <authorList>
            <person name="Wu B."/>
            <person name="Yu Q."/>
            <person name="Deng Z."/>
            <person name="Duan Y."/>
            <person name="Luo F."/>
            <person name="Gmitter F. Jr."/>
        </authorList>
    </citation>
    <scope>NUCLEOTIDE SEQUENCE [LARGE SCALE GENOMIC DNA]</scope>
    <source>
        <strain evidence="2">cv. Valencia</strain>
    </source>
</reference>
<organism evidence="1 2">
    <name type="scientific">Citrus sinensis</name>
    <name type="common">Sweet orange</name>
    <name type="synonym">Citrus aurantium var. sinensis</name>
    <dbReference type="NCBI Taxonomy" id="2711"/>
    <lineage>
        <taxon>Eukaryota</taxon>
        <taxon>Viridiplantae</taxon>
        <taxon>Streptophyta</taxon>
        <taxon>Embryophyta</taxon>
        <taxon>Tracheophyta</taxon>
        <taxon>Spermatophyta</taxon>
        <taxon>Magnoliopsida</taxon>
        <taxon>eudicotyledons</taxon>
        <taxon>Gunneridae</taxon>
        <taxon>Pentapetalae</taxon>
        <taxon>rosids</taxon>
        <taxon>malvids</taxon>
        <taxon>Sapindales</taxon>
        <taxon>Rutaceae</taxon>
        <taxon>Aurantioideae</taxon>
        <taxon>Citrus</taxon>
    </lineage>
</organism>
<proteinExistence type="predicted"/>
<evidence type="ECO:0000313" key="2">
    <source>
        <dbReference type="Proteomes" id="UP000829398"/>
    </source>
</evidence>
<gene>
    <name evidence="1" type="ORF">KPL71_015499</name>
</gene>
<sequence length="664" mass="74629">MPSLLPPSHRKRTKHLPRAALESSCSRCLLRALAVARERALAAARTVCVAGCASIVRTLAATCAGATLLAACCCSARYWPRWPRALLQRVLLHSLAAGAFIGVTVEISSACSFVTSCVGTSQQNGRVECKHRHILNVGRALRFQAFLPIEFWGECVLTTCYLINRTPSVLLDGQTPYERLFGKAPSYANIRSFGCLAYAYNRDHRGDKFASRSRRYIFMGYPFGKKGWYLYDLESASFFTSRDVTFVEHDFPYKALTELAATATPAPKPDEPGGIEAVETSLQQQPALGRHLRQRQQLIKLKDYVLHTVKHLSPSSRPSSCSHIQSFSAAITVGVEPASFAEDVRDPRWREAMKYELQAQENNNTWTAVSLPLGKCAIGCKWVYRIKYNADGIGSFIRWMFTMLSYTVSLMKKFTCACCLVSPQTNLECGFEVLRLCSIKLGLFSFTLHRDNIHLLVLVYVDDIIISGNNSKAIQRKYVLDIISEAGLLGAKPAPFPLEPNHQLALAEGLYFSDPAKYRRLPRERHWEAALRVVRYLKGNPGQGVFLRSYCDLQLYGWCDSDWASYPLSRRSLSGWFVMLGSSHISWKSKKQHTVARSSAEAEYRAMTTVTCELKWLKGLLMSLGVDHSRPMHLYCDSQAVLHLATNPVFHERTKHIKVDCHFV</sequence>